<reference evidence="10 11" key="1">
    <citation type="journal article" date="2010" name="J. Bacteriol.">
        <title>Completed genome sequence of the anaerobic iron-oxidizing bacterium Acidovorax ebreus strain TPSY.</title>
        <authorList>
            <person name="Byrne-Bailey K.G."/>
            <person name="Weber K.A."/>
            <person name="Chair A.H."/>
            <person name="Bose S."/>
            <person name="Knox T."/>
            <person name="Spanbauer T.L."/>
            <person name="Chertkov O."/>
            <person name="Coates J.D."/>
        </authorList>
    </citation>
    <scope>NUCLEOTIDE SEQUENCE [LARGE SCALE GENOMIC DNA]</scope>
    <source>
        <strain evidence="10 11">TPSY</strain>
    </source>
</reference>
<accession>A0A9J9UA20</accession>
<dbReference type="FunFam" id="3.40.50.2300:FF:000001">
    <property type="entry name" value="DNA-binding response regulator PhoB"/>
    <property type="match status" value="1"/>
</dbReference>
<evidence type="ECO:0000259" key="9">
    <source>
        <dbReference type="PROSITE" id="PS51755"/>
    </source>
</evidence>
<dbReference type="SMART" id="SM00862">
    <property type="entry name" value="Trans_reg_C"/>
    <property type="match status" value="1"/>
</dbReference>
<dbReference type="SUPFAM" id="SSF46894">
    <property type="entry name" value="C-terminal effector domain of the bipartite response regulators"/>
    <property type="match status" value="1"/>
</dbReference>
<evidence type="ECO:0000256" key="5">
    <source>
        <dbReference type="ARBA" id="ARBA00023163"/>
    </source>
</evidence>
<dbReference type="AlphaFoldDB" id="A0A9J9UA20"/>
<dbReference type="InterPro" id="IPR016032">
    <property type="entry name" value="Sig_transdc_resp-reg_C-effctor"/>
</dbReference>
<evidence type="ECO:0000256" key="4">
    <source>
        <dbReference type="ARBA" id="ARBA00023125"/>
    </source>
</evidence>
<dbReference type="InterPro" id="IPR001867">
    <property type="entry name" value="OmpR/PhoB-type_DNA-bd"/>
</dbReference>
<organism evidence="10 11">
    <name type="scientific">Acidovorax ebreus (strain TPSY)</name>
    <name type="common">Diaphorobacter sp. (strain TPSY)</name>
    <dbReference type="NCBI Taxonomy" id="535289"/>
    <lineage>
        <taxon>Bacteria</taxon>
        <taxon>Pseudomonadati</taxon>
        <taxon>Pseudomonadota</taxon>
        <taxon>Betaproteobacteria</taxon>
        <taxon>Burkholderiales</taxon>
        <taxon>Comamonadaceae</taxon>
        <taxon>Diaphorobacter</taxon>
    </lineage>
</organism>
<protein>
    <submittedName>
        <fullName evidence="10">Two component transcriptional regulator, winged helix family</fullName>
    </submittedName>
</protein>
<dbReference type="GO" id="GO:0000976">
    <property type="term" value="F:transcription cis-regulatory region binding"/>
    <property type="evidence" value="ECO:0007669"/>
    <property type="project" value="TreeGrafter"/>
</dbReference>
<dbReference type="GO" id="GO:0005829">
    <property type="term" value="C:cytosol"/>
    <property type="evidence" value="ECO:0007669"/>
    <property type="project" value="TreeGrafter"/>
</dbReference>
<keyword evidence="5" id="KW-0804">Transcription</keyword>
<dbReference type="GO" id="GO:0032993">
    <property type="term" value="C:protein-DNA complex"/>
    <property type="evidence" value="ECO:0007669"/>
    <property type="project" value="TreeGrafter"/>
</dbReference>
<proteinExistence type="predicted"/>
<dbReference type="PROSITE" id="PS51755">
    <property type="entry name" value="OMPR_PHOB"/>
    <property type="match status" value="1"/>
</dbReference>
<keyword evidence="2" id="KW-0902">Two-component regulatory system</keyword>
<dbReference type="GO" id="GO:0000156">
    <property type="term" value="F:phosphorelay response regulator activity"/>
    <property type="evidence" value="ECO:0007669"/>
    <property type="project" value="TreeGrafter"/>
</dbReference>
<dbReference type="CDD" id="cd00383">
    <property type="entry name" value="trans_reg_C"/>
    <property type="match status" value="1"/>
</dbReference>
<evidence type="ECO:0000256" key="3">
    <source>
        <dbReference type="ARBA" id="ARBA00023015"/>
    </source>
</evidence>
<evidence type="ECO:0000256" key="1">
    <source>
        <dbReference type="ARBA" id="ARBA00022553"/>
    </source>
</evidence>
<dbReference type="Gene3D" id="6.10.250.690">
    <property type="match status" value="1"/>
</dbReference>
<dbReference type="Proteomes" id="UP000000450">
    <property type="component" value="Chromosome"/>
</dbReference>
<dbReference type="Gene3D" id="1.10.10.10">
    <property type="entry name" value="Winged helix-like DNA-binding domain superfamily/Winged helix DNA-binding domain"/>
    <property type="match status" value="1"/>
</dbReference>
<dbReference type="InterPro" id="IPR039420">
    <property type="entry name" value="WalR-like"/>
</dbReference>
<feature type="domain" description="Response regulatory" evidence="8">
    <location>
        <begin position="6"/>
        <end position="120"/>
    </location>
</feature>
<dbReference type="Gene3D" id="3.40.50.2300">
    <property type="match status" value="1"/>
</dbReference>
<dbReference type="SUPFAM" id="SSF52172">
    <property type="entry name" value="CheY-like"/>
    <property type="match status" value="1"/>
</dbReference>
<sequence>MTTPARILVVEDEQDIADVLLDYLRHAGYAPEHAADGRTALQALTAPQPPDLTLLDVMLPGIDGLEVLRQARRHTDNPIVVITARVEEVDRLIGLELGADDYICKPFSPREVVARVKAVLRRRAPLAQAAAQAELAYGALVLDEAQLQATLHGTLVALTPREWHLLRTLLAHPRSVLSRAQLLQHAYPDSPQEPNERAVDSHIKNLRRKLRSADPAGHDWIRSVYGVGFAFDPPAAPQDAQD</sequence>
<keyword evidence="1 6" id="KW-0597">Phosphoprotein</keyword>
<gene>
    <name evidence="10" type="ordered locus">Dtpsy_0977</name>
</gene>
<feature type="DNA-binding region" description="OmpR/PhoB-type" evidence="7">
    <location>
        <begin position="132"/>
        <end position="233"/>
    </location>
</feature>
<dbReference type="InterPro" id="IPR001789">
    <property type="entry name" value="Sig_transdc_resp-reg_receiver"/>
</dbReference>
<dbReference type="InterPro" id="IPR036388">
    <property type="entry name" value="WH-like_DNA-bd_sf"/>
</dbReference>
<dbReference type="InterPro" id="IPR011006">
    <property type="entry name" value="CheY-like_superfamily"/>
</dbReference>
<dbReference type="Pfam" id="PF00072">
    <property type="entry name" value="Response_reg"/>
    <property type="match status" value="1"/>
</dbReference>
<evidence type="ECO:0000256" key="7">
    <source>
        <dbReference type="PROSITE-ProRule" id="PRU01091"/>
    </source>
</evidence>
<feature type="modified residue" description="4-aspartylphosphate" evidence="6">
    <location>
        <position position="56"/>
    </location>
</feature>
<dbReference type="SMART" id="SM00448">
    <property type="entry name" value="REC"/>
    <property type="match status" value="1"/>
</dbReference>
<dbReference type="GO" id="GO:0006355">
    <property type="term" value="P:regulation of DNA-templated transcription"/>
    <property type="evidence" value="ECO:0007669"/>
    <property type="project" value="InterPro"/>
</dbReference>
<dbReference type="PANTHER" id="PTHR48111">
    <property type="entry name" value="REGULATOR OF RPOS"/>
    <property type="match status" value="1"/>
</dbReference>
<evidence type="ECO:0000259" key="8">
    <source>
        <dbReference type="PROSITE" id="PS50110"/>
    </source>
</evidence>
<dbReference type="KEGG" id="dia:Dtpsy_0977"/>
<dbReference type="PANTHER" id="PTHR48111:SF59">
    <property type="entry name" value="TRANSCRIPTIONAL REGULATORY PROTEIN BAER"/>
    <property type="match status" value="1"/>
</dbReference>
<dbReference type="RefSeq" id="WP_015912703.1">
    <property type="nucleotide sequence ID" value="NC_011992.1"/>
</dbReference>
<evidence type="ECO:0000313" key="10">
    <source>
        <dbReference type="EMBL" id="ACM32455.1"/>
    </source>
</evidence>
<evidence type="ECO:0000256" key="2">
    <source>
        <dbReference type="ARBA" id="ARBA00023012"/>
    </source>
</evidence>
<dbReference type="Pfam" id="PF00486">
    <property type="entry name" value="Trans_reg_C"/>
    <property type="match status" value="1"/>
</dbReference>
<name>A0A9J9UA20_ACIET</name>
<keyword evidence="4 7" id="KW-0238">DNA-binding</keyword>
<dbReference type="EMBL" id="CP001392">
    <property type="protein sequence ID" value="ACM32455.1"/>
    <property type="molecule type" value="Genomic_DNA"/>
</dbReference>
<evidence type="ECO:0000313" key="11">
    <source>
        <dbReference type="Proteomes" id="UP000000450"/>
    </source>
</evidence>
<keyword evidence="3" id="KW-0805">Transcription regulation</keyword>
<dbReference type="PROSITE" id="PS50110">
    <property type="entry name" value="RESPONSE_REGULATORY"/>
    <property type="match status" value="1"/>
</dbReference>
<feature type="domain" description="OmpR/PhoB-type" evidence="9">
    <location>
        <begin position="132"/>
        <end position="233"/>
    </location>
</feature>
<evidence type="ECO:0000256" key="6">
    <source>
        <dbReference type="PROSITE-ProRule" id="PRU00169"/>
    </source>
</evidence>
<keyword evidence="11" id="KW-1185">Reference proteome</keyword>